<keyword evidence="1" id="KW-0540">Nuclease</keyword>
<evidence type="ECO:0000313" key="1">
    <source>
        <dbReference type="EMBL" id="AMR57452.1"/>
    </source>
</evidence>
<accession>A0A142IDZ7</accession>
<keyword evidence="1" id="KW-0378">Hydrolase</keyword>
<keyword evidence="1" id="KW-0255">Endonuclease</keyword>
<organism evidence="1 2">
    <name type="scientific">Pseudomonas phage vB_PsyM_KIL2</name>
    <dbReference type="NCBI Taxonomy" id="1777066"/>
    <lineage>
        <taxon>Viruses</taxon>
        <taxon>Duplodnaviria</taxon>
        <taxon>Heunggongvirae</taxon>
        <taxon>Uroviricota</taxon>
        <taxon>Caudoviricetes</taxon>
        <taxon>Vandenendeviridae</taxon>
        <taxon>Gorskivirinae</taxon>
        <taxon>Flaumdravirus</taxon>
        <taxon>Flaumdravirus KIL4</taxon>
    </lineage>
</organism>
<evidence type="ECO:0000313" key="2">
    <source>
        <dbReference type="Proteomes" id="UP000230876"/>
    </source>
</evidence>
<sequence>MFKKCCMCKVDLPTLSFKANKLKKDGLQSQCIECQKLYRKSHYEKNKQKYIDKAKVWNDKFLDWWKDFKSSLSCTSCGENHPAVLDFHHTDPLEKDSEVSYLVNFGNKSRILEEVNKCVVLCSNCHRIHHHNERIKRV</sequence>
<dbReference type="GO" id="GO:0004519">
    <property type="term" value="F:endonuclease activity"/>
    <property type="evidence" value="ECO:0007669"/>
    <property type="project" value="UniProtKB-KW"/>
</dbReference>
<dbReference type="EMBL" id="KU130127">
    <property type="protein sequence ID" value="AMR57452.1"/>
    <property type="molecule type" value="Genomic_DNA"/>
</dbReference>
<proteinExistence type="predicted"/>
<gene>
    <name evidence="1" type="ORF">vB_PsyM_KIL2_0049</name>
</gene>
<protein>
    <submittedName>
        <fullName evidence="1">Putative HNH endonuclease</fullName>
    </submittedName>
</protein>
<reference evidence="1 2" key="1">
    <citation type="journal article" date="2016" name="Front. Microbiol.">
        <title>Characterization of Novel Bacteriophages for Biocontrol of Bacterial Blight in Leek Caused by Pseudomonas syringae pv. porri.</title>
        <authorList>
            <person name="Rombouts S."/>
            <person name="Lavigne R."/>
        </authorList>
    </citation>
    <scope>NUCLEOTIDE SEQUENCE [LARGE SCALE GENOMIC DNA]</scope>
</reference>
<name>A0A142IDZ7_9CAUD</name>
<dbReference type="Proteomes" id="UP000230876">
    <property type="component" value="Segment"/>
</dbReference>